<comment type="subcellular location">
    <subcellularLocation>
        <location evidence="1">Membrane</location>
        <topology evidence="1">Multi-pass membrane protein</topology>
    </subcellularLocation>
</comment>
<feature type="transmembrane region" description="Helical" evidence="10">
    <location>
        <begin position="44"/>
        <end position="65"/>
    </location>
</feature>
<keyword evidence="4 10" id="KW-0812">Transmembrane</keyword>
<dbReference type="InParanoid" id="A0A3Q7QCW0"/>
<accession>A0A3Q7QCW0</accession>
<evidence type="ECO:0000256" key="6">
    <source>
        <dbReference type="ARBA" id="ARBA00023136"/>
    </source>
</evidence>
<evidence type="ECO:0000313" key="13">
    <source>
        <dbReference type="RefSeq" id="XP_025743538.1"/>
    </source>
</evidence>
<evidence type="ECO:0000256" key="4">
    <source>
        <dbReference type="ARBA" id="ARBA00022692"/>
    </source>
</evidence>
<keyword evidence="12" id="KW-1185">Reference proteome</keyword>
<evidence type="ECO:0000256" key="11">
    <source>
        <dbReference type="SAM" id="SignalP"/>
    </source>
</evidence>
<comment type="similarity">
    <text evidence="2">Belongs to the KRTCAP2 family.</text>
</comment>
<evidence type="ECO:0000256" key="8">
    <source>
        <dbReference type="ARBA" id="ARBA00053818"/>
    </source>
</evidence>
<dbReference type="GeneID" id="112836075"/>
<keyword evidence="11" id="KW-0732">Signal</keyword>
<dbReference type="PANTHER" id="PTHR32001:SF1">
    <property type="entry name" value="KERATINOCYTE-ASSOCIATED PROTEIN 2"/>
    <property type="match status" value="1"/>
</dbReference>
<keyword evidence="6 10" id="KW-0472">Membrane</keyword>
<evidence type="ECO:0000256" key="5">
    <source>
        <dbReference type="ARBA" id="ARBA00022989"/>
    </source>
</evidence>
<keyword evidence="5 10" id="KW-1133">Transmembrane helix</keyword>
<feature type="signal peptide" evidence="11">
    <location>
        <begin position="1"/>
        <end position="26"/>
    </location>
</feature>
<evidence type="ECO:0000256" key="3">
    <source>
        <dbReference type="ARBA" id="ARBA00020175"/>
    </source>
</evidence>
<comment type="function">
    <text evidence="8">Subunit of STT3A-containing oligosaccharyl transferase (OST-A) complex that catalyzes the initial transfer of a defined glycan (Glc(3)Man(9)GlcNAc(2) in eukaryotes) from the lipid carrier dolichol-pyrophosphate to an asparagine residue within an Asn-X-Ser/Thr consensus motif in nascent polypeptide chains, the first step in protein N-glycosylation. N-glycosylation occurs cotranslationally and the complex associates with the Sec61 complex at the channel-forming translocon complex that mediates protein translocation across the endoplasmic reticulum (ER). Within the OST-A complex, acts as an adapter that anchors the OST-A complex to the Sec61 complex. May be involved in N-glycosylation of APP (amyloid-beta precursor protein). Can modulate gamma-secretase cleavage of APP by enhancing endoprotelysis of PSEN1.</text>
</comment>
<evidence type="ECO:0000256" key="10">
    <source>
        <dbReference type="SAM" id="Phobius"/>
    </source>
</evidence>
<dbReference type="Pfam" id="PF09775">
    <property type="entry name" value="Keratin_assoc"/>
    <property type="match status" value="1"/>
</dbReference>
<organism evidence="12 13">
    <name type="scientific">Callorhinus ursinus</name>
    <name type="common">Northern fur seal</name>
    <dbReference type="NCBI Taxonomy" id="34884"/>
    <lineage>
        <taxon>Eukaryota</taxon>
        <taxon>Metazoa</taxon>
        <taxon>Chordata</taxon>
        <taxon>Craniata</taxon>
        <taxon>Vertebrata</taxon>
        <taxon>Euteleostomi</taxon>
        <taxon>Mammalia</taxon>
        <taxon>Eutheria</taxon>
        <taxon>Laurasiatheria</taxon>
        <taxon>Carnivora</taxon>
        <taxon>Caniformia</taxon>
        <taxon>Pinnipedia</taxon>
        <taxon>Otariidae</taxon>
        <taxon>Callorhinus</taxon>
    </lineage>
</organism>
<dbReference type="InterPro" id="IPR018614">
    <property type="entry name" value="KRTCAP2"/>
</dbReference>
<dbReference type="Proteomes" id="UP000286641">
    <property type="component" value="Unplaced"/>
</dbReference>
<evidence type="ECO:0000256" key="2">
    <source>
        <dbReference type="ARBA" id="ARBA00007279"/>
    </source>
</evidence>
<evidence type="ECO:0000313" key="12">
    <source>
        <dbReference type="Proteomes" id="UP000286641"/>
    </source>
</evidence>
<protein>
    <recommendedName>
        <fullName evidence="3">Dolichyl-diphosphooligosaccharide--protein glycosyltransferase subunit KCP2</fullName>
    </recommendedName>
    <alternativeName>
        <fullName evidence="7">Keratinocyte-associated protein 2</fullName>
    </alternativeName>
</protein>
<gene>
    <name evidence="13" type="primary">LOC112836075</name>
</gene>
<evidence type="ECO:0000256" key="9">
    <source>
        <dbReference type="ARBA" id="ARBA00063768"/>
    </source>
</evidence>
<dbReference type="RefSeq" id="XP_025743538.1">
    <property type="nucleotide sequence ID" value="XM_025887753.1"/>
</dbReference>
<dbReference type="GO" id="GO:0016020">
    <property type="term" value="C:membrane"/>
    <property type="evidence" value="ECO:0007669"/>
    <property type="project" value="UniProtKB-SubCell"/>
</dbReference>
<comment type="subunit">
    <text evidence="9">Component of STT3A-containing oligosaccharyl transferase (OST-A) complex. STT3A-containing complex assembly occurs through the formation of 3 subcomplexes. Subcomplex 1 contains RPN1 and TMEM258, subcomplex 2 contains the STT3A-specific subunits STT3A, DC2/OSTC, and KCP2 as well as the core subunit OST4, and subcomplex 3 contains RPN2, DAD1, and OST48. The OST-A complex can form stable complexes with the Sec61 complex or with both the Sec61 and TRAP complexes. Interacts with PSEN1 and NCSTN; indicative for an association with the gamma-secretase complex.</text>
</comment>
<reference evidence="13" key="2">
    <citation type="submission" date="2025-08" db="UniProtKB">
        <authorList>
            <consortium name="RefSeq"/>
        </authorList>
    </citation>
    <scope>IDENTIFICATION</scope>
    <source>
        <tissue evidence="13">Blood</tissue>
    </source>
</reference>
<evidence type="ECO:0000256" key="7">
    <source>
        <dbReference type="ARBA" id="ARBA00049813"/>
    </source>
</evidence>
<evidence type="ECO:0000256" key="1">
    <source>
        <dbReference type="ARBA" id="ARBA00004141"/>
    </source>
</evidence>
<feature type="transmembrane region" description="Helical" evidence="10">
    <location>
        <begin position="77"/>
        <end position="110"/>
    </location>
</feature>
<sequence>MMAMGTGASLALSCLLSLLLLVGMHMYSLQLACTQWFTIKGGGLLGSSLLVFSPTAISNLENVVFGKGFQKKIFPEILLCLLLAFFASGLIHQVCITTCFTFSMVGLYHINKISSTLYQITIPFLTPAKITGKGK</sequence>
<proteinExistence type="inferred from homology"/>
<name>A0A3Q7QCW0_CALUR</name>
<feature type="chain" id="PRO_5018772217" description="Dolichyl-diphosphooligosaccharide--protein glycosyltransferase subunit KCP2" evidence="11">
    <location>
        <begin position="27"/>
        <end position="135"/>
    </location>
</feature>
<reference key="1">
    <citation type="submission" date="2019-01" db="UniProtKB">
        <authorList>
            <consortium name="RefSeq"/>
        </authorList>
    </citation>
    <scope>IDENTIFICATION</scope>
</reference>
<dbReference type="AlphaFoldDB" id="A0A3Q7QCW0"/>
<dbReference type="PANTHER" id="PTHR32001">
    <property type="entry name" value="KERATINOCYTE-ASSOCIATED PROTEIN 2"/>
    <property type="match status" value="1"/>
</dbReference>